<feature type="transmembrane region" description="Helical" evidence="1">
    <location>
        <begin position="17"/>
        <end position="36"/>
    </location>
</feature>
<protein>
    <submittedName>
        <fullName evidence="2">Uncharacterized protein</fullName>
    </submittedName>
</protein>
<dbReference type="Proteomes" id="UP001281447">
    <property type="component" value="Unassembled WGS sequence"/>
</dbReference>
<evidence type="ECO:0000256" key="1">
    <source>
        <dbReference type="SAM" id="Phobius"/>
    </source>
</evidence>
<evidence type="ECO:0000313" key="3">
    <source>
        <dbReference type="Proteomes" id="UP001281447"/>
    </source>
</evidence>
<reference evidence="2 3" key="1">
    <citation type="submission" date="2023-10" db="EMBL/GenBank/DDBJ databases">
        <title>Virgibacillus halophilus 5B73C genome.</title>
        <authorList>
            <person name="Miliotis G."/>
            <person name="Sengupta P."/>
            <person name="Hameed A."/>
            <person name="Chuvochina M."/>
            <person name="Mcdonagh F."/>
            <person name="Simpson A.C."/>
            <person name="Singh N.K."/>
            <person name="Rekha P.D."/>
            <person name="Raman K."/>
            <person name="Hugenholtz P."/>
            <person name="Venkateswaran K."/>
        </authorList>
    </citation>
    <scope>NUCLEOTIDE SEQUENCE [LARGE SCALE GENOMIC DNA]</scope>
    <source>
        <strain evidence="2 3">5B73C</strain>
    </source>
</reference>
<evidence type="ECO:0000313" key="2">
    <source>
        <dbReference type="EMBL" id="MDY0396942.1"/>
    </source>
</evidence>
<keyword evidence="3" id="KW-1185">Reference proteome</keyword>
<name>A0ABU5CCA1_9BACI</name>
<keyword evidence="1" id="KW-0812">Transmembrane</keyword>
<sequence>MEHLGTNIMTIIEHGGILAPVLFIGFHLLRPLFFFASGIHLCHRRGFIWHTSWIGIFHYRHYTVKHRFFMVLFNGCQKRSVN</sequence>
<comment type="caution">
    <text evidence="2">The sequence shown here is derived from an EMBL/GenBank/DDBJ whole genome shotgun (WGS) entry which is preliminary data.</text>
</comment>
<gene>
    <name evidence="2" type="ORF">RWE15_24935</name>
</gene>
<organism evidence="2 3">
    <name type="scientific">Tigheibacillus halophilus</name>
    <dbReference type="NCBI Taxonomy" id="361280"/>
    <lineage>
        <taxon>Bacteria</taxon>
        <taxon>Bacillati</taxon>
        <taxon>Bacillota</taxon>
        <taxon>Bacilli</taxon>
        <taxon>Bacillales</taxon>
        <taxon>Bacillaceae</taxon>
        <taxon>Tigheibacillus</taxon>
    </lineage>
</organism>
<keyword evidence="1" id="KW-0472">Membrane</keyword>
<proteinExistence type="predicted"/>
<accession>A0ABU5CCA1</accession>
<dbReference type="EMBL" id="JAWDIP010000004">
    <property type="protein sequence ID" value="MDY0396942.1"/>
    <property type="molecule type" value="Genomic_DNA"/>
</dbReference>
<keyword evidence="1" id="KW-1133">Transmembrane helix</keyword>